<organism evidence="1 2">
    <name type="scientific">Aphis craccivora</name>
    <name type="common">Cowpea aphid</name>
    <dbReference type="NCBI Taxonomy" id="307492"/>
    <lineage>
        <taxon>Eukaryota</taxon>
        <taxon>Metazoa</taxon>
        <taxon>Ecdysozoa</taxon>
        <taxon>Arthropoda</taxon>
        <taxon>Hexapoda</taxon>
        <taxon>Insecta</taxon>
        <taxon>Pterygota</taxon>
        <taxon>Neoptera</taxon>
        <taxon>Paraneoptera</taxon>
        <taxon>Hemiptera</taxon>
        <taxon>Sternorrhyncha</taxon>
        <taxon>Aphidomorpha</taxon>
        <taxon>Aphidoidea</taxon>
        <taxon>Aphididae</taxon>
        <taxon>Aphidini</taxon>
        <taxon>Aphis</taxon>
        <taxon>Aphis</taxon>
    </lineage>
</organism>
<comment type="caution">
    <text evidence="1">The sequence shown here is derived from an EMBL/GenBank/DDBJ whole genome shotgun (WGS) entry which is preliminary data.</text>
</comment>
<feature type="non-terminal residue" evidence="1">
    <location>
        <position position="148"/>
    </location>
</feature>
<feature type="non-terminal residue" evidence="1">
    <location>
        <position position="1"/>
    </location>
</feature>
<dbReference type="OrthoDB" id="6614843at2759"/>
<evidence type="ECO:0000313" key="2">
    <source>
        <dbReference type="Proteomes" id="UP000478052"/>
    </source>
</evidence>
<dbReference type="Proteomes" id="UP000478052">
    <property type="component" value="Unassembled WGS sequence"/>
</dbReference>
<evidence type="ECO:0008006" key="3">
    <source>
        <dbReference type="Google" id="ProtNLM"/>
    </source>
</evidence>
<sequence>NYLSKSNGTIKYTSKTSQSSIIEAYNSVLLKNIVARVNDAKCFSILADETADISEFLQFVPEHDTSEKGLANLILESFKQFGVELKFLRGQGYDGAASMSGIYNGVQSHIRQIYPPAMYVHCSAHILNLVVSKSCGVRPIMNCLSLIG</sequence>
<dbReference type="PANTHER" id="PTHR45749">
    <property type="match status" value="1"/>
</dbReference>
<dbReference type="AlphaFoldDB" id="A0A6G0VHH3"/>
<keyword evidence="2" id="KW-1185">Reference proteome</keyword>
<protein>
    <recommendedName>
        <fullName evidence="3">Zinc finger MYM-type protein 1-like</fullName>
    </recommendedName>
</protein>
<reference evidence="1 2" key="1">
    <citation type="submission" date="2019-08" db="EMBL/GenBank/DDBJ databases">
        <title>Whole genome of Aphis craccivora.</title>
        <authorList>
            <person name="Voronova N.V."/>
            <person name="Shulinski R.S."/>
            <person name="Bandarenka Y.V."/>
            <person name="Zhorov D.G."/>
            <person name="Warner D."/>
        </authorList>
    </citation>
    <scope>NUCLEOTIDE SEQUENCE [LARGE SCALE GENOMIC DNA]</scope>
    <source>
        <strain evidence="1">180601</strain>
        <tissue evidence="1">Whole Body</tissue>
    </source>
</reference>
<evidence type="ECO:0000313" key="1">
    <source>
        <dbReference type="EMBL" id="KAF0683297.1"/>
    </source>
</evidence>
<dbReference type="PANTHER" id="PTHR45749:SF21">
    <property type="entry name" value="DUF4371 DOMAIN-CONTAINING PROTEIN"/>
    <property type="match status" value="1"/>
</dbReference>
<accession>A0A6G0VHH3</accession>
<dbReference type="EMBL" id="VUJU01017402">
    <property type="protein sequence ID" value="KAF0683297.1"/>
    <property type="molecule type" value="Genomic_DNA"/>
</dbReference>
<name>A0A6G0VHH3_APHCR</name>
<gene>
    <name evidence="1" type="ORF">FWK35_00036272</name>
</gene>
<proteinExistence type="predicted"/>